<dbReference type="InterPro" id="IPR011010">
    <property type="entry name" value="DNA_brk_join_enz"/>
</dbReference>
<keyword evidence="3" id="KW-0233">DNA recombination</keyword>
<dbReference type="RefSeq" id="WP_138170846.1">
    <property type="nucleotide sequence ID" value="NZ_VAWA01000015.1"/>
</dbReference>
<dbReference type="InterPro" id="IPR002104">
    <property type="entry name" value="Integrase_catalytic"/>
</dbReference>
<dbReference type="Gene3D" id="1.10.443.10">
    <property type="entry name" value="Intergrase catalytic core"/>
    <property type="match status" value="1"/>
</dbReference>
<accession>A0A5R9A3E0</accession>
<dbReference type="PROSITE" id="PS51900">
    <property type="entry name" value="CB"/>
    <property type="match status" value="1"/>
</dbReference>
<evidence type="ECO:0000313" key="7">
    <source>
        <dbReference type="EMBL" id="TLP73203.1"/>
    </source>
</evidence>
<gene>
    <name evidence="7" type="ORF">FEF27_10680</name>
</gene>
<sequence length="387" mass="43234">MATIETRKGKKKTSYRVVWYHRKDKRHQTCDTLVDAELWKALIEQTGGDDAAARRAVEAQASTAPMLSDVAESHIDRLIDITPYTRGKYLAMVRNQWSMLDAPVDTLTEDDIIRWVQWMRRDGRDGEGYSAKSIKNSHGLLFSVLAYAVKRGHRPDNPAADTRLPVVRRTQTAERNKYMTAEEVAALRHHIGDRHLPHFDLLWGTGMRAGELLALTPEDFTVIDGVVHVSVTKSIKMPERGTRAYIGEPKSQRSFRTIDVDDGTMSTVWPLVRAAGHGQLVFSLSTSERLTNSRDLWVRMWEPALRRAQAAGFTKSPSVHSLRHSHASHLIAHGVRMEDVSDRLGHGSVGITDAVYRHRVPSTTATASSTFARGNLVTHAAPAEIPA</sequence>
<dbReference type="CDD" id="cd01189">
    <property type="entry name" value="INT_ICEBs1_C_like"/>
    <property type="match status" value="1"/>
</dbReference>
<dbReference type="InterPro" id="IPR013762">
    <property type="entry name" value="Integrase-like_cat_sf"/>
</dbReference>
<evidence type="ECO:0000256" key="4">
    <source>
        <dbReference type="PROSITE-ProRule" id="PRU01248"/>
    </source>
</evidence>
<dbReference type="Proteomes" id="UP000306544">
    <property type="component" value="Unassembled WGS sequence"/>
</dbReference>
<evidence type="ECO:0000256" key="2">
    <source>
        <dbReference type="ARBA" id="ARBA00023125"/>
    </source>
</evidence>
<dbReference type="PANTHER" id="PTHR30349">
    <property type="entry name" value="PHAGE INTEGRASE-RELATED"/>
    <property type="match status" value="1"/>
</dbReference>
<dbReference type="InterPro" id="IPR010998">
    <property type="entry name" value="Integrase_recombinase_N"/>
</dbReference>
<comment type="similarity">
    <text evidence="1">Belongs to the 'phage' integrase family.</text>
</comment>
<dbReference type="GO" id="GO:0003677">
    <property type="term" value="F:DNA binding"/>
    <property type="evidence" value="ECO:0007669"/>
    <property type="project" value="UniProtKB-UniRule"/>
</dbReference>
<reference evidence="7 8" key="1">
    <citation type="submission" date="2019-05" db="EMBL/GenBank/DDBJ databases">
        <title>Nesterenkonia sp. GY239, isolated from the Southern Atlantic Ocean.</title>
        <authorList>
            <person name="Zhang G."/>
        </authorList>
    </citation>
    <scope>NUCLEOTIDE SEQUENCE [LARGE SCALE GENOMIC DNA]</scope>
    <source>
        <strain evidence="7 8">GY239</strain>
    </source>
</reference>
<dbReference type="OrthoDB" id="1822491at2"/>
<dbReference type="PANTHER" id="PTHR30349:SF41">
    <property type="entry name" value="INTEGRASE_RECOMBINASE PROTEIN MJ0367-RELATED"/>
    <property type="match status" value="1"/>
</dbReference>
<evidence type="ECO:0000313" key="8">
    <source>
        <dbReference type="Proteomes" id="UP000306544"/>
    </source>
</evidence>
<feature type="domain" description="Tyr recombinase" evidence="5">
    <location>
        <begin position="174"/>
        <end position="369"/>
    </location>
</feature>
<evidence type="ECO:0000256" key="1">
    <source>
        <dbReference type="ARBA" id="ARBA00008857"/>
    </source>
</evidence>
<evidence type="ECO:0000259" key="6">
    <source>
        <dbReference type="PROSITE" id="PS51900"/>
    </source>
</evidence>
<evidence type="ECO:0000259" key="5">
    <source>
        <dbReference type="PROSITE" id="PS51898"/>
    </source>
</evidence>
<dbReference type="Pfam" id="PF00589">
    <property type="entry name" value="Phage_integrase"/>
    <property type="match status" value="1"/>
</dbReference>
<dbReference type="AlphaFoldDB" id="A0A5R9A3E0"/>
<name>A0A5R9A3E0_9MICC</name>
<comment type="caution">
    <text evidence="7">The sequence shown here is derived from an EMBL/GenBank/DDBJ whole genome shotgun (WGS) entry which is preliminary data.</text>
</comment>
<dbReference type="Gene3D" id="1.10.150.130">
    <property type="match status" value="1"/>
</dbReference>
<dbReference type="InterPro" id="IPR050090">
    <property type="entry name" value="Tyrosine_recombinase_XerCD"/>
</dbReference>
<keyword evidence="8" id="KW-1185">Reference proteome</keyword>
<proteinExistence type="inferred from homology"/>
<evidence type="ECO:0000256" key="3">
    <source>
        <dbReference type="ARBA" id="ARBA00023172"/>
    </source>
</evidence>
<dbReference type="SUPFAM" id="SSF56349">
    <property type="entry name" value="DNA breaking-rejoining enzymes"/>
    <property type="match status" value="1"/>
</dbReference>
<feature type="domain" description="Core-binding (CB)" evidence="6">
    <location>
        <begin position="65"/>
        <end position="149"/>
    </location>
</feature>
<keyword evidence="2 4" id="KW-0238">DNA-binding</keyword>
<dbReference type="EMBL" id="VAWA01000015">
    <property type="protein sequence ID" value="TLP73203.1"/>
    <property type="molecule type" value="Genomic_DNA"/>
</dbReference>
<dbReference type="GO" id="GO:0006310">
    <property type="term" value="P:DNA recombination"/>
    <property type="evidence" value="ECO:0007669"/>
    <property type="project" value="UniProtKB-KW"/>
</dbReference>
<protein>
    <submittedName>
        <fullName evidence="7">Site-specific integrase</fullName>
    </submittedName>
</protein>
<organism evidence="7 8">
    <name type="scientific">Nesterenkonia sphaerica</name>
    <dbReference type="NCBI Taxonomy" id="1804988"/>
    <lineage>
        <taxon>Bacteria</taxon>
        <taxon>Bacillati</taxon>
        <taxon>Actinomycetota</taxon>
        <taxon>Actinomycetes</taxon>
        <taxon>Micrococcales</taxon>
        <taxon>Micrococcaceae</taxon>
        <taxon>Nesterenkonia</taxon>
    </lineage>
</organism>
<dbReference type="InterPro" id="IPR044068">
    <property type="entry name" value="CB"/>
</dbReference>
<dbReference type="PROSITE" id="PS51898">
    <property type="entry name" value="TYR_RECOMBINASE"/>
    <property type="match status" value="1"/>
</dbReference>
<dbReference type="GO" id="GO:0015074">
    <property type="term" value="P:DNA integration"/>
    <property type="evidence" value="ECO:0007669"/>
    <property type="project" value="InterPro"/>
</dbReference>